<feature type="transmembrane region" description="Helical" evidence="1">
    <location>
        <begin position="78"/>
        <end position="96"/>
    </location>
</feature>
<dbReference type="SUPFAM" id="SSF141868">
    <property type="entry name" value="EAL domain-like"/>
    <property type="match status" value="1"/>
</dbReference>
<dbReference type="GO" id="GO:0071111">
    <property type="term" value="F:cyclic-guanylate-specific phosphodiesterase activity"/>
    <property type="evidence" value="ECO:0007669"/>
    <property type="project" value="InterPro"/>
</dbReference>
<feature type="transmembrane region" description="Helical" evidence="1">
    <location>
        <begin position="157"/>
        <end position="175"/>
    </location>
</feature>
<feature type="domain" description="EAL" evidence="2">
    <location>
        <begin position="378"/>
        <end position="615"/>
    </location>
</feature>
<dbReference type="InterPro" id="IPR029787">
    <property type="entry name" value="Nucleotide_cyclase"/>
</dbReference>
<dbReference type="NCBIfam" id="TIGR00254">
    <property type="entry name" value="GGDEF"/>
    <property type="match status" value="1"/>
</dbReference>
<evidence type="ECO:0000259" key="3">
    <source>
        <dbReference type="PROSITE" id="PS50887"/>
    </source>
</evidence>
<keyword evidence="5" id="KW-1185">Reference proteome</keyword>
<dbReference type="OrthoDB" id="2249567at2"/>
<proteinExistence type="predicted"/>
<feature type="transmembrane region" description="Helical" evidence="1">
    <location>
        <begin position="53"/>
        <end position="72"/>
    </location>
</feature>
<dbReference type="STRING" id="1423804.FD14_GL000595"/>
<evidence type="ECO:0000256" key="1">
    <source>
        <dbReference type="SAM" id="Phobius"/>
    </source>
</evidence>
<dbReference type="PANTHER" id="PTHR33121:SF70">
    <property type="entry name" value="SIGNALING PROTEIN YKOW"/>
    <property type="match status" value="1"/>
</dbReference>
<evidence type="ECO:0000313" key="5">
    <source>
        <dbReference type="Proteomes" id="UP000051442"/>
    </source>
</evidence>
<feature type="transmembrane region" description="Helical" evidence="1">
    <location>
        <begin position="127"/>
        <end position="145"/>
    </location>
</feature>
<protein>
    <submittedName>
        <fullName evidence="4">Signal transduction diguanylate cyclase</fullName>
    </submittedName>
</protein>
<keyword evidence="1" id="KW-0812">Transmembrane</keyword>
<dbReference type="InterPro" id="IPR043128">
    <property type="entry name" value="Rev_trsase/Diguanyl_cyclase"/>
</dbReference>
<dbReference type="EMBL" id="AYZM01000087">
    <property type="protein sequence ID" value="KRN23841.1"/>
    <property type="molecule type" value="Genomic_DNA"/>
</dbReference>
<comment type="caution">
    <text evidence="4">The sequence shown here is derived from an EMBL/GenBank/DDBJ whole genome shotgun (WGS) entry which is preliminary data.</text>
</comment>
<sequence>METLLSGAIFESYITTLFLGVFLAVGMTSLLYWVNDRTVSPFIVRHRKGIIRLAALVYLAVLYEIQAMQYRLDPQMSVFGWHWAFLNLMLVSLYVIIVDMGDWFTATLQGICCGIYLWFYADPFSPVVIVTFVIWLAVLTGLYLTRERLMNSRLASYVGMLILGLSGIIGIYVSRPRTFDAWWWVRELTSFVILGIAVTEYRRTIQQTDAKTAELQSVAAYQRLAHSDVFTDDPRMLTQMFTSARANREPLAVVTLDVDHFSAFNQRYGYLAGNIALVDVADVLQETLTQGNVNARLFRSEGEEFSIGIAGETAEQVAETVKTCLERIHQKQFAVGGEPVVLTASAGIAMLEQADETIDDVYKRADDQLQLSKKYGRNKVSGSGVPETIAVAAPKPLAFFEQEIIDGTPAGNTKWGAELLLRAKNPRNQQWELPERFDISVEQQISFITEVLIRDRALKRMTINLTLAQFSNSNTANSLAGFTTAAYGPETLIIEITTVPDLSTIRRVTALYRSAGVKIYIDDVGSDNSYELVRNILPYIDGVKFAIQNLRPKEADERIQERIAFWAEIAENAGIDFILEGVETNEDMAFAQGLGVSHYQGFYFGKPVLPGRDDD</sequence>
<dbReference type="PANTHER" id="PTHR33121">
    <property type="entry name" value="CYCLIC DI-GMP PHOSPHODIESTERASE PDEF"/>
    <property type="match status" value="1"/>
</dbReference>
<dbReference type="PROSITE" id="PS50883">
    <property type="entry name" value="EAL"/>
    <property type="match status" value="1"/>
</dbReference>
<dbReference type="Gene3D" id="3.30.70.270">
    <property type="match status" value="1"/>
</dbReference>
<dbReference type="Pfam" id="PF00990">
    <property type="entry name" value="GGDEF"/>
    <property type="match status" value="1"/>
</dbReference>
<accession>A0A0R2F5Z7</accession>
<keyword evidence="1" id="KW-1133">Transmembrane helix</keyword>
<dbReference type="InterPro" id="IPR035919">
    <property type="entry name" value="EAL_sf"/>
</dbReference>
<reference evidence="4 5" key="1">
    <citation type="journal article" date="2015" name="Genome Announc.">
        <title>Expanding the biotechnology potential of lactobacilli through comparative genomics of 213 strains and associated genera.</title>
        <authorList>
            <person name="Sun Z."/>
            <person name="Harris H.M."/>
            <person name="McCann A."/>
            <person name="Guo C."/>
            <person name="Argimon S."/>
            <person name="Zhang W."/>
            <person name="Yang X."/>
            <person name="Jeffery I.B."/>
            <person name="Cooney J.C."/>
            <person name="Kagawa T.F."/>
            <person name="Liu W."/>
            <person name="Song Y."/>
            <person name="Salvetti E."/>
            <person name="Wrobel A."/>
            <person name="Rasinkangas P."/>
            <person name="Parkhill J."/>
            <person name="Rea M.C."/>
            <person name="O'Sullivan O."/>
            <person name="Ritari J."/>
            <person name="Douillard F.P."/>
            <person name="Paul Ross R."/>
            <person name="Yang R."/>
            <person name="Briner A.E."/>
            <person name="Felis G.E."/>
            <person name="de Vos W.M."/>
            <person name="Barrangou R."/>
            <person name="Klaenhammer T.R."/>
            <person name="Caufield P.W."/>
            <person name="Cui Y."/>
            <person name="Zhang H."/>
            <person name="O'Toole P.W."/>
        </authorList>
    </citation>
    <scope>NUCLEOTIDE SEQUENCE [LARGE SCALE GENOMIC DNA]</scope>
    <source>
        <strain evidence="4 5">DSM 23365</strain>
    </source>
</reference>
<dbReference type="AlphaFoldDB" id="A0A0R2F5Z7"/>
<dbReference type="CDD" id="cd01948">
    <property type="entry name" value="EAL"/>
    <property type="match status" value="1"/>
</dbReference>
<dbReference type="SMART" id="SM00267">
    <property type="entry name" value="GGDEF"/>
    <property type="match status" value="1"/>
</dbReference>
<evidence type="ECO:0000259" key="2">
    <source>
        <dbReference type="PROSITE" id="PS50883"/>
    </source>
</evidence>
<dbReference type="InterPro" id="IPR000160">
    <property type="entry name" value="GGDEF_dom"/>
</dbReference>
<dbReference type="CDD" id="cd01949">
    <property type="entry name" value="GGDEF"/>
    <property type="match status" value="1"/>
</dbReference>
<feature type="domain" description="GGDEF" evidence="3">
    <location>
        <begin position="249"/>
        <end position="385"/>
    </location>
</feature>
<name>A0A0R2F5Z7_9LACO</name>
<feature type="transmembrane region" description="Helical" evidence="1">
    <location>
        <begin position="12"/>
        <end position="33"/>
    </location>
</feature>
<dbReference type="Pfam" id="PF00563">
    <property type="entry name" value="EAL"/>
    <property type="match status" value="1"/>
</dbReference>
<dbReference type="Proteomes" id="UP000051442">
    <property type="component" value="Unassembled WGS sequence"/>
</dbReference>
<evidence type="ECO:0000313" key="4">
    <source>
        <dbReference type="EMBL" id="KRN23841.1"/>
    </source>
</evidence>
<organism evidence="4 5">
    <name type="scientific">Secundilactobacillus similis DSM 23365 = JCM 2765</name>
    <dbReference type="NCBI Taxonomy" id="1423804"/>
    <lineage>
        <taxon>Bacteria</taxon>
        <taxon>Bacillati</taxon>
        <taxon>Bacillota</taxon>
        <taxon>Bacilli</taxon>
        <taxon>Lactobacillales</taxon>
        <taxon>Lactobacillaceae</taxon>
        <taxon>Secundilactobacillus</taxon>
    </lineage>
</organism>
<dbReference type="PATRIC" id="fig|1423804.4.peg.640"/>
<keyword evidence="1" id="KW-0472">Membrane</keyword>
<dbReference type="InterPro" id="IPR001633">
    <property type="entry name" value="EAL_dom"/>
</dbReference>
<dbReference type="SUPFAM" id="SSF55073">
    <property type="entry name" value="Nucleotide cyclase"/>
    <property type="match status" value="1"/>
</dbReference>
<dbReference type="SMART" id="SM00052">
    <property type="entry name" value="EAL"/>
    <property type="match status" value="1"/>
</dbReference>
<dbReference type="PROSITE" id="PS50887">
    <property type="entry name" value="GGDEF"/>
    <property type="match status" value="1"/>
</dbReference>
<dbReference type="InterPro" id="IPR050706">
    <property type="entry name" value="Cyclic-di-GMP_PDE-like"/>
</dbReference>
<dbReference type="Gene3D" id="3.20.20.450">
    <property type="entry name" value="EAL domain"/>
    <property type="match status" value="1"/>
</dbReference>
<gene>
    <name evidence="4" type="ORF">FD14_GL000595</name>
</gene>